<dbReference type="InterPro" id="IPR008972">
    <property type="entry name" value="Cupredoxin"/>
</dbReference>
<evidence type="ECO:0000256" key="3">
    <source>
        <dbReference type="SAM" id="SignalP"/>
    </source>
</evidence>
<protein>
    <submittedName>
        <fullName evidence="5">Uncharacterized copper-binding protein</fullName>
    </submittedName>
</protein>
<dbReference type="HOGENOM" id="CLU_102172_0_0_5"/>
<dbReference type="Proteomes" id="UP000002931">
    <property type="component" value="Unassembled WGS sequence"/>
</dbReference>
<dbReference type="GO" id="GO:0005507">
    <property type="term" value="F:copper ion binding"/>
    <property type="evidence" value="ECO:0007669"/>
    <property type="project" value="InterPro"/>
</dbReference>
<dbReference type="InterPro" id="IPR050845">
    <property type="entry name" value="Cu-binding_ET"/>
</dbReference>
<keyword evidence="1" id="KW-0479">Metal-binding</keyword>
<feature type="signal peptide" evidence="3">
    <location>
        <begin position="1"/>
        <end position="21"/>
    </location>
</feature>
<dbReference type="AlphaFoldDB" id="A3VEH5"/>
<dbReference type="Gene3D" id="2.60.40.420">
    <property type="entry name" value="Cupredoxins - blue copper proteins"/>
    <property type="match status" value="1"/>
</dbReference>
<dbReference type="SUPFAM" id="SSF49503">
    <property type="entry name" value="Cupredoxins"/>
    <property type="match status" value="1"/>
</dbReference>
<gene>
    <name evidence="5" type="ORF">RB2654_09594</name>
</gene>
<evidence type="ECO:0000313" key="6">
    <source>
        <dbReference type="Proteomes" id="UP000002931"/>
    </source>
</evidence>
<feature type="chain" id="PRO_5002662174" evidence="3">
    <location>
        <begin position="22"/>
        <end position="174"/>
    </location>
</feature>
<evidence type="ECO:0000259" key="4">
    <source>
        <dbReference type="Pfam" id="PF00127"/>
    </source>
</evidence>
<dbReference type="eggNOG" id="COG4454">
    <property type="taxonomic scope" value="Bacteria"/>
</dbReference>
<accession>A3VEH5</accession>
<dbReference type="GO" id="GO:0009055">
    <property type="term" value="F:electron transfer activity"/>
    <property type="evidence" value="ECO:0007669"/>
    <property type="project" value="InterPro"/>
</dbReference>
<proteinExistence type="predicted"/>
<dbReference type="PANTHER" id="PTHR38439">
    <property type="entry name" value="AURACYANIN-B"/>
    <property type="match status" value="1"/>
</dbReference>
<dbReference type="Pfam" id="PF00127">
    <property type="entry name" value="Copper-bind"/>
    <property type="match status" value="1"/>
</dbReference>
<feature type="domain" description="Blue (type 1) copper" evidence="4">
    <location>
        <begin position="44"/>
        <end position="165"/>
    </location>
</feature>
<keyword evidence="3" id="KW-0732">Signal</keyword>
<evidence type="ECO:0000256" key="2">
    <source>
        <dbReference type="ARBA" id="ARBA00023008"/>
    </source>
</evidence>
<keyword evidence="2" id="KW-0186">Copper</keyword>
<name>A3VEH5_9RHOB</name>
<dbReference type="EMBL" id="AAMT01000005">
    <property type="protein sequence ID" value="EAQ13313.1"/>
    <property type="molecule type" value="Genomic_DNA"/>
</dbReference>
<dbReference type="PANTHER" id="PTHR38439:SF3">
    <property type="entry name" value="COPPER-RESISTANT CUPROPROTEIN COPI"/>
    <property type="match status" value="1"/>
</dbReference>
<dbReference type="OrthoDB" id="9816061at2"/>
<dbReference type="InterPro" id="IPR000923">
    <property type="entry name" value="BlueCu_1"/>
</dbReference>
<sequence>MHVKTFGAVCAIAILPGFVLASPGHGTDVGFGEAGRPGNVNRTIEVAMKEMKFDPKTIVVEPGETVRFVVTNTGQFIHEFNIGTDSTWDGHRAEMNAMMRKGMITAREIRHARMEEAGMMHDDPNSVLLAPNQTAEVIWTFPEEGEVGFACNVPGHREAGMKGTFSLLREATMN</sequence>
<comment type="caution">
    <text evidence="5">The sequence shown here is derived from an EMBL/GenBank/DDBJ whole genome shotgun (WGS) entry which is preliminary data.</text>
</comment>
<reference evidence="5 6" key="1">
    <citation type="journal article" date="2010" name="J. Bacteriol.">
        <title>Genome sequences of Pelagibaca bermudensis HTCC2601T and Maritimibacter alkaliphilus HTCC2654T, the type strains of two marine Roseobacter genera.</title>
        <authorList>
            <person name="Thrash J.C."/>
            <person name="Cho J.C."/>
            <person name="Ferriera S."/>
            <person name="Johnson J."/>
            <person name="Vergin K.L."/>
            <person name="Giovannoni S.J."/>
        </authorList>
    </citation>
    <scope>NUCLEOTIDE SEQUENCE [LARGE SCALE GENOMIC DNA]</scope>
    <source>
        <strain evidence="5 6">HTCC2654</strain>
    </source>
</reference>
<dbReference type="RefSeq" id="WP_008330913.1">
    <property type="nucleotide sequence ID" value="NZ_CH902578.1"/>
</dbReference>
<dbReference type="STRING" id="314271.RB2654_09594"/>
<keyword evidence="6" id="KW-1185">Reference proteome</keyword>
<organism evidence="5 6">
    <name type="scientific">Maritimibacter alkaliphilus HTCC2654</name>
    <dbReference type="NCBI Taxonomy" id="314271"/>
    <lineage>
        <taxon>Bacteria</taxon>
        <taxon>Pseudomonadati</taxon>
        <taxon>Pseudomonadota</taxon>
        <taxon>Alphaproteobacteria</taxon>
        <taxon>Rhodobacterales</taxon>
        <taxon>Roseobacteraceae</taxon>
        <taxon>Maritimibacter</taxon>
    </lineage>
</organism>
<evidence type="ECO:0000256" key="1">
    <source>
        <dbReference type="ARBA" id="ARBA00022723"/>
    </source>
</evidence>
<evidence type="ECO:0000313" key="5">
    <source>
        <dbReference type="EMBL" id="EAQ13313.1"/>
    </source>
</evidence>